<protein>
    <submittedName>
        <fullName evidence="1">BQ5605_C009g05508 protein</fullName>
    </submittedName>
</protein>
<evidence type="ECO:0000313" key="2">
    <source>
        <dbReference type="Proteomes" id="UP000249464"/>
    </source>
</evidence>
<keyword evidence="2" id="KW-1185">Reference proteome</keyword>
<dbReference type="Proteomes" id="UP000249464">
    <property type="component" value="Unassembled WGS sequence"/>
</dbReference>
<reference evidence="1 2" key="1">
    <citation type="submission" date="2016-11" db="EMBL/GenBank/DDBJ databases">
        <authorList>
            <person name="Jaros S."/>
            <person name="Januszkiewicz K."/>
            <person name="Wedrychowicz H."/>
        </authorList>
    </citation>
    <scope>NUCLEOTIDE SEQUENCE [LARGE SCALE GENOMIC DNA]</scope>
</reference>
<proteinExistence type="predicted"/>
<sequence length="52" mass="5637">MRGLKKILRRGGGDLIDSEAEEVFVGEDGARTRTRAGMRWAVRACSNEGSGN</sequence>
<name>A0A2X0N750_9BASI</name>
<evidence type="ECO:0000313" key="1">
    <source>
        <dbReference type="EMBL" id="SGY81589.1"/>
    </source>
</evidence>
<organism evidence="1 2">
    <name type="scientific">Microbotryum silenes-dioicae</name>
    <dbReference type="NCBI Taxonomy" id="796604"/>
    <lineage>
        <taxon>Eukaryota</taxon>
        <taxon>Fungi</taxon>
        <taxon>Dikarya</taxon>
        <taxon>Basidiomycota</taxon>
        <taxon>Pucciniomycotina</taxon>
        <taxon>Microbotryomycetes</taxon>
        <taxon>Microbotryales</taxon>
        <taxon>Microbotryaceae</taxon>
        <taxon>Microbotryum</taxon>
    </lineage>
</organism>
<dbReference type="AlphaFoldDB" id="A0A2X0N750"/>
<dbReference type="EMBL" id="FQNC01000049">
    <property type="protein sequence ID" value="SGY81589.1"/>
    <property type="molecule type" value="Genomic_DNA"/>
</dbReference>
<accession>A0A2X0N750</accession>
<gene>
    <name evidence="1" type="primary">BQ5605_C009g05508</name>
    <name evidence="1" type="ORF">BQ5605_C009G05508</name>
</gene>